<dbReference type="GO" id="GO:0005634">
    <property type="term" value="C:nucleus"/>
    <property type="evidence" value="ECO:0007669"/>
    <property type="project" value="UniProtKB-SubCell"/>
</dbReference>
<name>A0AAD7B1L8_9AGAR</name>
<dbReference type="PANTHER" id="PTHR12040">
    <property type="entry name" value="ANTI-SILENCING PROTEIN 1"/>
    <property type="match status" value="1"/>
</dbReference>
<dbReference type="Pfam" id="PF04729">
    <property type="entry name" value="ASF1_hist_chap"/>
    <property type="match status" value="1"/>
</dbReference>
<dbReference type="GO" id="GO:0042393">
    <property type="term" value="F:histone binding"/>
    <property type="evidence" value="ECO:0007669"/>
    <property type="project" value="TreeGrafter"/>
</dbReference>
<evidence type="ECO:0000313" key="9">
    <source>
        <dbReference type="EMBL" id="KAJ7607323.1"/>
    </source>
</evidence>
<dbReference type="InterPro" id="IPR006818">
    <property type="entry name" value="ASF1-like"/>
</dbReference>
<dbReference type="AlphaFoldDB" id="A0AAD7B1L8"/>
<comment type="subcellular location">
    <subcellularLocation>
        <location evidence="1">Nucleus</location>
    </subcellularLocation>
</comment>
<evidence type="ECO:0000256" key="5">
    <source>
        <dbReference type="ARBA" id="ARBA00023186"/>
    </source>
</evidence>
<comment type="caution">
    <text evidence="9">The sequence shown here is derived from an EMBL/GenBank/DDBJ whole genome shotgun (WGS) entry which is preliminary data.</text>
</comment>
<dbReference type="Proteomes" id="UP001221142">
    <property type="component" value="Unassembled WGS sequence"/>
</dbReference>
<comment type="similarity">
    <text evidence="2">Belongs to the ASF1 family.</text>
</comment>
<proteinExistence type="inferred from homology"/>
<keyword evidence="6" id="KW-0539">Nucleus</keyword>
<evidence type="ECO:0000256" key="6">
    <source>
        <dbReference type="ARBA" id="ARBA00023242"/>
    </source>
</evidence>
<evidence type="ECO:0000256" key="3">
    <source>
        <dbReference type="ARBA" id="ARBA00023015"/>
    </source>
</evidence>
<evidence type="ECO:0000256" key="4">
    <source>
        <dbReference type="ARBA" id="ARBA00023163"/>
    </source>
</evidence>
<keyword evidence="3" id="KW-0805">Transcription regulation</keyword>
<keyword evidence="10" id="KW-1185">Reference proteome</keyword>
<evidence type="ECO:0000256" key="8">
    <source>
        <dbReference type="SAM" id="MobiDB-lite"/>
    </source>
</evidence>
<dbReference type="GO" id="GO:0006335">
    <property type="term" value="P:DNA replication-dependent chromatin assembly"/>
    <property type="evidence" value="ECO:0007669"/>
    <property type="project" value="TreeGrafter"/>
</dbReference>
<dbReference type="Gene3D" id="2.60.40.1490">
    <property type="entry name" value="Histone chaperone ASF1-like"/>
    <property type="match status" value="1"/>
</dbReference>
<dbReference type="SUPFAM" id="SSF101546">
    <property type="entry name" value="ASF1-like"/>
    <property type="match status" value="1"/>
</dbReference>
<accession>A0AAD7B1L8</accession>
<organism evidence="9 10">
    <name type="scientific">Roridomyces roridus</name>
    <dbReference type="NCBI Taxonomy" id="1738132"/>
    <lineage>
        <taxon>Eukaryota</taxon>
        <taxon>Fungi</taxon>
        <taxon>Dikarya</taxon>
        <taxon>Basidiomycota</taxon>
        <taxon>Agaricomycotina</taxon>
        <taxon>Agaricomycetes</taxon>
        <taxon>Agaricomycetidae</taxon>
        <taxon>Agaricales</taxon>
        <taxon>Marasmiineae</taxon>
        <taxon>Mycenaceae</taxon>
        <taxon>Roridomyces</taxon>
    </lineage>
</organism>
<evidence type="ECO:0000256" key="2">
    <source>
        <dbReference type="ARBA" id="ARBA00006051"/>
    </source>
</evidence>
<dbReference type="PANTHER" id="PTHR12040:SF0">
    <property type="entry name" value="HISTONE CHAPERONE ASF1"/>
    <property type="match status" value="1"/>
</dbReference>
<sequence length="191" mass="21208">MSIVTIRNVEFINNPAKFSDVYRFRVTFDCIAPLPDDLEWKLIYVSSPGNEELDQELDEAVVGPVPTGVNSFEFEGQPPDPSKIPAEDVLGVAALILTGTYKDQEFVRVGYYQNTEYDNEEMIATPPQNIMFNRLVRNISTKPRVTRFQIKWDVTPPEQQTAGAATSASVPSANDLEDESADTDSAMPLAS</sequence>
<dbReference type="GO" id="GO:0000785">
    <property type="term" value="C:chromatin"/>
    <property type="evidence" value="ECO:0007669"/>
    <property type="project" value="TreeGrafter"/>
</dbReference>
<dbReference type="EMBL" id="JARKIF010000050">
    <property type="protein sequence ID" value="KAJ7607323.1"/>
    <property type="molecule type" value="Genomic_DNA"/>
</dbReference>
<evidence type="ECO:0000256" key="1">
    <source>
        <dbReference type="ARBA" id="ARBA00004123"/>
    </source>
</evidence>
<evidence type="ECO:0000256" key="7">
    <source>
        <dbReference type="ARBA" id="ARBA00032776"/>
    </source>
</evidence>
<dbReference type="InterPro" id="IPR036747">
    <property type="entry name" value="ASF1-like_sf"/>
</dbReference>
<keyword evidence="4" id="KW-0804">Transcription</keyword>
<gene>
    <name evidence="9" type="ORF">FB45DRAFT_429242</name>
</gene>
<keyword evidence="5" id="KW-0143">Chaperone</keyword>
<feature type="compositionally biased region" description="Polar residues" evidence="8">
    <location>
        <begin position="157"/>
        <end position="172"/>
    </location>
</feature>
<feature type="region of interest" description="Disordered" evidence="8">
    <location>
        <begin position="154"/>
        <end position="191"/>
    </location>
</feature>
<protein>
    <recommendedName>
        <fullName evidence="7">Anti-silencing function protein 1</fullName>
    </recommendedName>
</protein>
<reference evidence="9" key="1">
    <citation type="submission" date="2023-03" db="EMBL/GenBank/DDBJ databases">
        <title>Massive genome expansion in bonnet fungi (Mycena s.s.) driven by repeated elements and novel gene families across ecological guilds.</title>
        <authorList>
            <consortium name="Lawrence Berkeley National Laboratory"/>
            <person name="Harder C.B."/>
            <person name="Miyauchi S."/>
            <person name="Viragh M."/>
            <person name="Kuo A."/>
            <person name="Thoen E."/>
            <person name="Andreopoulos B."/>
            <person name="Lu D."/>
            <person name="Skrede I."/>
            <person name="Drula E."/>
            <person name="Henrissat B."/>
            <person name="Morin E."/>
            <person name="Kohler A."/>
            <person name="Barry K."/>
            <person name="LaButti K."/>
            <person name="Morin E."/>
            <person name="Salamov A."/>
            <person name="Lipzen A."/>
            <person name="Mereny Z."/>
            <person name="Hegedus B."/>
            <person name="Baldrian P."/>
            <person name="Stursova M."/>
            <person name="Weitz H."/>
            <person name="Taylor A."/>
            <person name="Grigoriev I.V."/>
            <person name="Nagy L.G."/>
            <person name="Martin F."/>
            <person name="Kauserud H."/>
        </authorList>
    </citation>
    <scope>NUCLEOTIDE SEQUENCE</scope>
    <source>
        <strain evidence="9">9284</strain>
    </source>
</reference>
<evidence type="ECO:0000313" key="10">
    <source>
        <dbReference type="Proteomes" id="UP001221142"/>
    </source>
</evidence>